<evidence type="ECO:0000256" key="4">
    <source>
        <dbReference type="SAM" id="MobiDB-lite"/>
    </source>
</evidence>
<feature type="domain" description="Sec23/Sec24 helical" evidence="8">
    <location>
        <begin position="759"/>
        <end position="862"/>
    </location>
</feature>
<feature type="compositionally biased region" description="Polar residues" evidence="4">
    <location>
        <begin position="1"/>
        <end position="16"/>
    </location>
</feature>
<dbReference type="SUPFAM" id="SSF82754">
    <property type="entry name" value="C-terminal, gelsolin-like domain of Sec23/24"/>
    <property type="match status" value="1"/>
</dbReference>
<feature type="compositionally biased region" description="Pro residues" evidence="4">
    <location>
        <begin position="117"/>
        <end position="129"/>
    </location>
</feature>
<dbReference type="SUPFAM" id="SSF53300">
    <property type="entry name" value="vWA-like"/>
    <property type="match status" value="1"/>
</dbReference>
<dbReference type="GO" id="GO:0030127">
    <property type="term" value="C:COPII vesicle coat"/>
    <property type="evidence" value="ECO:0007669"/>
    <property type="project" value="InterPro"/>
</dbReference>
<dbReference type="SUPFAM" id="SSF81995">
    <property type="entry name" value="beta-sandwich domain of Sec23/24"/>
    <property type="match status" value="1"/>
</dbReference>
<dbReference type="Gene3D" id="3.40.50.410">
    <property type="entry name" value="von Willebrand factor, type A domain"/>
    <property type="match status" value="1"/>
</dbReference>
<gene>
    <name evidence="10" type="ORF">QVD17_17168</name>
</gene>
<evidence type="ECO:0000313" key="10">
    <source>
        <dbReference type="EMBL" id="KAK1428335.1"/>
    </source>
</evidence>
<evidence type="ECO:0000313" key="11">
    <source>
        <dbReference type="Proteomes" id="UP001229421"/>
    </source>
</evidence>
<dbReference type="InterPro" id="IPR036180">
    <property type="entry name" value="Gelsolin-like_dom_sf"/>
</dbReference>
<dbReference type="InterPro" id="IPR007123">
    <property type="entry name" value="Gelsolin-like_dom"/>
</dbReference>
<dbReference type="Gene3D" id="2.60.40.1670">
    <property type="entry name" value="beta-sandwich domain of Sec23/24"/>
    <property type="match status" value="1"/>
</dbReference>
<dbReference type="CDD" id="cd01479">
    <property type="entry name" value="Sec24-like"/>
    <property type="match status" value="1"/>
</dbReference>
<dbReference type="InterPro" id="IPR006896">
    <property type="entry name" value="Sec23/24_trunk_dom"/>
</dbReference>
<evidence type="ECO:0000259" key="8">
    <source>
        <dbReference type="Pfam" id="PF04815"/>
    </source>
</evidence>
<sequence>MGTENPNRANNLQGPSATPFAAPRANMPISSSHPMVGSQTSAFRPTSVPAMPNASPFSSPGPTAGSGTPGFRPMQPGRATPSYGPPTTGPPQRVPAPQFSSTSQPTPSQTSHVGQPILPPSMRPPPPSYVPSVPMGSPPQSLYNAPSSNNPPRSFVDSPYSASGPNIQPPPSSTRPTYPGYPGMQSNQVNPPPPPPPVYNQGGYAPSQPPMPAPFSSHQGGYGQVPPVAPSSGMYGGGSAPPTGVMSGLAEDFCSLSLGSAPGSFDGGLDAKALPRPLDGDVEPSSFAGMYPMNCDSRYLRLTTSAIPNSQSLVSRWQLPLGAVVCPLAETPEGEEVPVVNFATMGIVRCRRCRTYVNPYVTFTDGGRKWRCNICALLNDVQNDYFAHLDATGKRVDLDQHPELTKGSVEFVAPAEYMVRPPMPPLYFFMIDVSISAVKSGMLEVMAQTIKSCLDNLPGSPRTQIGFITFDSTIHFYNMKSSLTQPQMMVVSDLDDVFVPLPDDLLVNLSESRPVVEAFLDSLPSMFQDNVNVESAFGPALKAAFMVMSQLGGKLLIFQSTLPSLGVGRLKLRGDDLRVYGTDKEHTLRIPEDPFYKQMAADFTKFQVAVNIYAFSDKYTDIASLGTLAKYTGGQVYHYPSFHSTIHKDRLRHELARDLTRETAWEAVMRIRCGKGVRFTSYHGNFMLRSTDLIALPAVDCDKAYAMQFALEETLLTTQIVYFQVALLYTASCGERRIRVHTAAASVVTDLGEMYRQADTGAVVSLLSRLAIEKSLSYKLEDARNAVQLKIVKALKEYRKLYSVQHRVGGRMIYPESLKYLPLYGLSICKSTALRGGYADAQLDERCAAGFTMMALPVKKMLKLLYPSLLRVDEYLVKAPTVDDEFDRVCRRLPLAAESLDSRGIYILDDGFRIVVWFGRMLSPDLARNLVEEDSATDFARNQTRRTTSGRVLSTLKFS</sequence>
<evidence type="ECO:0000259" key="7">
    <source>
        <dbReference type="Pfam" id="PF04811"/>
    </source>
</evidence>
<dbReference type="GO" id="GO:0090110">
    <property type="term" value="P:COPII-coated vesicle cargo loading"/>
    <property type="evidence" value="ECO:0007669"/>
    <property type="project" value="TreeGrafter"/>
</dbReference>
<protein>
    <recommendedName>
        <fullName evidence="12">Protein transport protein Sec24-like</fullName>
    </recommendedName>
</protein>
<feature type="compositionally biased region" description="Low complexity" evidence="4">
    <location>
        <begin position="130"/>
        <end position="139"/>
    </location>
</feature>
<evidence type="ECO:0000259" key="9">
    <source>
        <dbReference type="Pfam" id="PF08033"/>
    </source>
</evidence>
<dbReference type="InterPro" id="IPR006900">
    <property type="entry name" value="Sec23/24_helical_dom"/>
</dbReference>
<dbReference type="GO" id="GO:0000149">
    <property type="term" value="F:SNARE binding"/>
    <property type="evidence" value="ECO:0007669"/>
    <property type="project" value="TreeGrafter"/>
</dbReference>
<dbReference type="Pfam" id="PF04811">
    <property type="entry name" value="Sec23_trunk"/>
    <property type="match status" value="1"/>
</dbReference>
<evidence type="ECO:0000259" key="5">
    <source>
        <dbReference type="Pfam" id="PF00626"/>
    </source>
</evidence>
<dbReference type="EMBL" id="JAUHHV010000004">
    <property type="protein sequence ID" value="KAK1428335.1"/>
    <property type="molecule type" value="Genomic_DNA"/>
</dbReference>
<evidence type="ECO:0000256" key="3">
    <source>
        <dbReference type="ARBA" id="ARBA00022927"/>
    </source>
</evidence>
<dbReference type="PANTHER" id="PTHR13803">
    <property type="entry name" value="SEC24-RELATED PROTEIN"/>
    <property type="match status" value="1"/>
</dbReference>
<dbReference type="GO" id="GO:0006886">
    <property type="term" value="P:intracellular protein transport"/>
    <property type="evidence" value="ECO:0007669"/>
    <property type="project" value="InterPro"/>
</dbReference>
<evidence type="ECO:0000256" key="2">
    <source>
        <dbReference type="ARBA" id="ARBA00022448"/>
    </source>
</evidence>
<reference evidence="10" key="1">
    <citation type="journal article" date="2023" name="bioRxiv">
        <title>Improved chromosome-level genome assembly for marigold (Tagetes erecta).</title>
        <authorList>
            <person name="Jiang F."/>
            <person name="Yuan L."/>
            <person name="Wang S."/>
            <person name="Wang H."/>
            <person name="Xu D."/>
            <person name="Wang A."/>
            <person name="Fan W."/>
        </authorList>
    </citation>
    <scope>NUCLEOTIDE SEQUENCE</scope>
    <source>
        <strain evidence="10">WSJ</strain>
        <tissue evidence="10">Leaf</tissue>
    </source>
</reference>
<dbReference type="Pfam" id="PF04810">
    <property type="entry name" value="zf-Sec23_Sec24"/>
    <property type="match status" value="1"/>
</dbReference>
<feature type="compositionally biased region" description="Low complexity" evidence="4">
    <location>
        <begin position="97"/>
        <end position="111"/>
    </location>
</feature>
<comment type="similarity">
    <text evidence="1">Belongs to the SEC23/SEC24 family. SEC24 subfamily.</text>
</comment>
<feature type="domain" description="Sec23/Sec24 trunk" evidence="7">
    <location>
        <begin position="422"/>
        <end position="658"/>
    </location>
</feature>
<feature type="compositionally biased region" description="Polar residues" evidence="4">
    <location>
        <begin position="140"/>
        <end position="152"/>
    </location>
</feature>
<dbReference type="InterPro" id="IPR029006">
    <property type="entry name" value="ADF-H/Gelsolin-like_dom_sf"/>
</dbReference>
<dbReference type="Proteomes" id="UP001229421">
    <property type="component" value="Unassembled WGS sequence"/>
</dbReference>
<feature type="compositionally biased region" description="Polar residues" evidence="4">
    <location>
        <begin position="28"/>
        <end position="44"/>
    </location>
</feature>
<feature type="region of interest" description="Disordered" evidence="4">
    <location>
        <begin position="1"/>
        <end position="236"/>
    </location>
</feature>
<feature type="domain" description="Sec23/Sec24 beta-sandwich" evidence="9">
    <location>
        <begin position="664"/>
        <end position="747"/>
    </location>
</feature>
<dbReference type="SUPFAM" id="SSF81811">
    <property type="entry name" value="Helical domain of Sec23/24"/>
    <property type="match status" value="1"/>
</dbReference>
<dbReference type="AlphaFoldDB" id="A0AAD8KYZ1"/>
<dbReference type="SUPFAM" id="SSF82919">
    <property type="entry name" value="Zn-finger domain of Sec23/24"/>
    <property type="match status" value="1"/>
</dbReference>
<dbReference type="GO" id="GO:0070971">
    <property type="term" value="C:endoplasmic reticulum exit site"/>
    <property type="evidence" value="ECO:0007669"/>
    <property type="project" value="TreeGrafter"/>
</dbReference>
<keyword evidence="2" id="KW-0813">Transport</keyword>
<feature type="compositionally biased region" description="Pro residues" evidence="4">
    <location>
        <begin position="83"/>
        <end position="94"/>
    </location>
</feature>
<keyword evidence="11" id="KW-1185">Reference proteome</keyword>
<dbReference type="InterPro" id="IPR050550">
    <property type="entry name" value="SEC23_SEC24_subfamily"/>
</dbReference>
<dbReference type="FunFam" id="3.40.50.410:FF:000020">
    <property type="entry name" value="protein transport protein Sec24D isoform X1"/>
    <property type="match status" value="1"/>
</dbReference>
<dbReference type="Gene3D" id="1.20.120.730">
    <property type="entry name" value="Sec23/Sec24 helical domain"/>
    <property type="match status" value="1"/>
</dbReference>
<dbReference type="InterPro" id="IPR012990">
    <property type="entry name" value="Beta-sandwich_Sec23_24"/>
</dbReference>
<dbReference type="InterPro" id="IPR006895">
    <property type="entry name" value="Znf_Sec23_Sec24"/>
</dbReference>
<dbReference type="InterPro" id="IPR036175">
    <property type="entry name" value="Sec23/24_helical_dom_sf"/>
</dbReference>
<dbReference type="GO" id="GO:0008270">
    <property type="term" value="F:zinc ion binding"/>
    <property type="evidence" value="ECO:0007669"/>
    <property type="project" value="InterPro"/>
</dbReference>
<name>A0AAD8KYZ1_TARER</name>
<feature type="domain" description="Gelsolin-like" evidence="5">
    <location>
        <begin position="893"/>
        <end position="940"/>
    </location>
</feature>
<keyword evidence="3" id="KW-0653">Protein transport</keyword>
<organism evidence="10 11">
    <name type="scientific">Tagetes erecta</name>
    <name type="common">African marigold</name>
    <dbReference type="NCBI Taxonomy" id="13708"/>
    <lineage>
        <taxon>Eukaryota</taxon>
        <taxon>Viridiplantae</taxon>
        <taxon>Streptophyta</taxon>
        <taxon>Embryophyta</taxon>
        <taxon>Tracheophyta</taxon>
        <taxon>Spermatophyta</taxon>
        <taxon>Magnoliopsida</taxon>
        <taxon>eudicotyledons</taxon>
        <taxon>Gunneridae</taxon>
        <taxon>Pentapetalae</taxon>
        <taxon>asterids</taxon>
        <taxon>campanulids</taxon>
        <taxon>Asterales</taxon>
        <taxon>Asteraceae</taxon>
        <taxon>Asteroideae</taxon>
        <taxon>Heliantheae alliance</taxon>
        <taxon>Tageteae</taxon>
        <taxon>Tagetes</taxon>
    </lineage>
</organism>
<dbReference type="Gene3D" id="2.30.30.380">
    <property type="entry name" value="Zn-finger domain of Sec23/24"/>
    <property type="match status" value="1"/>
</dbReference>
<dbReference type="InterPro" id="IPR041742">
    <property type="entry name" value="Sec24-like_trunk_dom"/>
</dbReference>
<dbReference type="Pfam" id="PF04815">
    <property type="entry name" value="Sec23_helical"/>
    <property type="match status" value="1"/>
</dbReference>
<dbReference type="InterPro" id="IPR036174">
    <property type="entry name" value="Znf_Sec23_Sec24_sf"/>
</dbReference>
<accession>A0AAD8KYZ1</accession>
<evidence type="ECO:0008006" key="12">
    <source>
        <dbReference type="Google" id="ProtNLM"/>
    </source>
</evidence>
<dbReference type="Pfam" id="PF08033">
    <property type="entry name" value="Sec23_BS"/>
    <property type="match status" value="1"/>
</dbReference>
<evidence type="ECO:0000259" key="6">
    <source>
        <dbReference type="Pfam" id="PF04810"/>
    </source>
</evidence>
<proteinExistence type="inferred from homology"/>
<feature type="domain" description="Zinc finger Sec23/Sec24-type" evidence="6">
    <location>
        <begin position="347"/>
        <end position="385"/>
    </location>
</feature>
<dbReference type="InterPro" id="IPR036465">
    <property type="entry name" value="vWFA_dom_sf"/>
</dbReference>
<dbReference type="Gene3D" id="3.40.20.10">
    <property type="entry name" value="Severin"/>
    <property type="match status" value="1"/>
</dbReference>
<feature type="compositionally biased region" description="Low complexity" evidence="4">
    <location>
        <begin position="54"/>
        <end position="71"/>
    </location>
</feature>
<evidence type="ECO:0000256" key="1">
    <source>
        <dbReference type="ARBA" id="ARBA00008334"/>
    </source>
</evidence>
<dbReference type="Pfam" id="PF00626">
    <property type="entry name" value="Gelsolin"/>
    <property type="match status" value="1"/>
</dbReference>
<dbReference type="PANTHER" id="PTHR13803:SF37">
    <property type="entry name" value="SEC23_SEC24 PROTEIN TRANSPORT FAMILY PROTEIN-RELATED"/>
    <property type="match status" value="1"/>
</dbReference>
<comment type="caution">
    <text evidence="10">The sequence shown here is derived from an EMBL/GenBank/DDBJ whole genome shotgun (WGS) entry which is preliminary data.</text>
</comment>